<comment type="caution">
    <text evidence="1">The sequence shown here is derived from an EMBL/GenBank/DDBJ whole genome shotgun (WGS) entry which is preliminary data.</text>
</comment>
<evidence type="ECO:0000313" key="2">
    <source>
        <dbReference type="Proteomes" id="UP001055072"/>
    </source>
</evidence>
<keyword evidence="2" id="KW-1185">Reference proteome</keyword>
<feature type="non-terminal residue" evidence="1">
    <location>
        <position position="1"/>
    </location>
</feature>
<reference evidence="1" key="1">
    <citation type="journal article" date="2021" name="Environ. Microbiol.">
        <title>Gene family expansions and transcriptome signatures uncover fungal adaptations to wood decay.</title>
        <authorList>
            <person name="Hage H."/>
            <person name="Miyauchi S."/>
            <person name="Viragh M."/>
            <person name="Drula E."/>
            <person name="Min B."/>
            <person name="Chaduli D."/>
            <person name="Navarro D."/>
            <person name="Favel A."/>
            <person name="Norest M."/>
            <person name="Lesage-Meessen L."/>
            <person name="Balint B."/>
            <person name="Merenyi Z."/>
            <person name="de Eugenio L."/>
            <person name="Morin E."/>
            <person name="Martinez A.T."/>
            <person name="Baldrian P."/>
            <person name="Stursova M."/>
            <person name="Martinez M.J."/>
            <person name="Novotny C."/>
            <person name="Magnuson J.K."/>
            <person name="Spatafora J.W."/>
            <person name="Maurice S."/>
            <person name="Pangilinan J."/>
            <person name="Andreopoulos W."/>
            <person name="LaButti K."/>
            <person name="Hundley H."/>
            <person name="Na H."/>
            <person name="Kuo A."/>
            <person name="Barry K."/>
            <person name="Lipzen A."/>
            <person name="Henrissat B."/>
            <person name="Riley R."/>
            <person name="Ahrendt S."/>
            <person name="Nagy L.G."/>
            <person name="Grigoriev I.V."/>
            <person name="Martin F."/>
            <person name="Rosso M.N."/>
        </authorList>
    </citation>
    <scope>NUCLEOTIDE SEQUENCE</scope>
    <source>
        <strain evidence="1">CBS 384.51</strain>
    </source>
</reference>
<accession>A0ACB8TTZ6</accession>
<evidence type="ECO:0000313" key="1">
    <source>
        <dbReference type="EMBL" id="KAI0085495.1"/>
    </source>
</evidence>
<sequence length="52" mass="5970">QGLDVPNIEIVVQYKATMGLDTLIQRFGRAVRDVRLQGVAILIAEPHWFYEE</sequence>
<dbReference type="EMBL" id="MU274930">
    <property type="protein sequence ID" value="KAI0085495.1"/>
    <property type="molecule type" value="Genomic_DNA"/>
</dbReference>
<name>A0ACB8TTZ6_9APHY</name>
<dbReference type="Proteomes" id="UP001055072">
    <property type="component" value="Unassembled WGS sequence"/>
</dbReference>
<protein>
    <submittedName>
        <fullName evidence="1">Uncharacterized protein</fullName>
    </submittedName>
</protein>
<feature type="non-terminal residue" evidence="1">
    <location>
        <position position="52"/>
    </location>
</feature>
<proteinExistence type="predicted"/>
<gene>
    <name evidence="1" type="ORF">BDY19DRAFT_875077</name>
</gene>
<organism evidence="1 2">
    <name type="scientific">Irpex rosettiformis</name>
    <dbReference type="NCBI Taxonomy" id="378272"/>
    <lineage>
        <taxon>Eukaryota</taxon>
        <taxon>Fungi</taxon>
        <taxon>Dikarya</taxon>
        <taxon>Basidiomycota</taxon>
        <taxon>Agaricomycotina</taxon>
        <taxon>Agaricomycetes</taxon>
        <taxon>Polyporales</taxon>
        <taxon>Irpicaceae</taxon>
        <taxon>Irpex</taxon>
    </lineage>
</organism>